<feature type="DNA-binding region" description="OmpR/PhoB-type" evidence="6">
    <location>
        <begin position="1"/>
        <end position="97"/>
    </location>
</feature>
<dbReference type="GO" id="GO:0006355">
    <property type="term" value="P:regulation of DNA-templated transcription"/>
    <property type="evidence" value="ECO:0007669"/>
    <property type="project" value="InterPro"/>
</dbReference>
<dbReference type="EMBL" id="SLXQ01000025">
    <property type="protein sequence ID" value="TCP41618.1"/>
    <property type="molecule type" value="Genomic_DNA"/>
</dbReference>
<reference evidence="9 10" key="1">
    <citation type="submission" date="2019-03" db="EMBL/GenBank/DDBJ databases">
        <title>Genomic Encyclopedia of Type Strains, Phase IV (KMG-IV): sequencing the most valuable type-strain genomes for metagenomic binning, comparative biology and taxonomic classification.</title>
        <authorList>
            <person name="Goeker M."/>
        </authorList>
    </citation>
    <scope>NUCLEOTIDE SEQUENCE [LARGE SCALE GENOMIC DNA]</scope>
    <source>
        <strain evidence="9 10">DSM 45765</strain>
    </source>
</reference>
<dbReference type="CDD" id="cd00383">
    <property type="entry name" value="trans_reg_C"/>
    <property type="match status" value="1"/>
</dbReference>
<dbReference type="GO" id="GO:0043531">
    <property type="term" value="F:ADP binding"/>
    <property type="evidence" value="ECO:0007669"/>
    <property type="project" value="InterPro"/>
</dbReference>
<proteinExistence type="inferred from homology"/>
<keyword evidence="10" id="KW-1185">Reference proteome</keyword>
<dbReference type="InterPro" id="IPR016032">
    <property type="entry name" value="Sig_transdc_resp-reg_C-effctor"/>
</dbReference>
<dbReference type="PROSITE" id="PS51755">
    <property type="entry name" value="OMPR_PHOB"/>
    <property type="match status" value="1"/>
</dbReference>
<evidence type="ECO:0000256" key="6">
    <source>
        <dbReference type="PROSITE-ProRule" id="PRU01091"/>
    </source>
</evidence>
<feature type="domain" description="OmpR/PhoB-type" evidence="8">
    <location>
        <begin position="1"/>
        <end position="97"/>
    </location>
</feature>
<name>A0A4R2Q1Y5_9PSEU</name>
<dbReference type="SUPFAM" id="SSF48452">
    <property type="entry name" value="TPR-like"/>
    <property type="match status" value="2"/>
</dbReference>
<dbReference type="InterPro" id="IPR036388">
    <property type="entry name" value="WH-like_DNA-bd_sf"/>
</dbReference>
<dbReference type="Gene3D" id="1.10.10.10">
    <property type="entry name" value="Winged helix-like DNA-binding domain superfamily/Winged helix DNA-binding domain"/>
    <property type="match status" value="2"/>
</dbReference>
<keyword evidence="2" id="KW-0805">Transcription regulation</keyword>
<dbReference type="InterPro" id="IPR042197">
    <property type="entry name" value="Apaf_helical"/>
</dbReference>
<evidence type="ECO:0000313" key="10">
    <source>
        <dbReference type="Proteomes" id="UP000294911"/>
    </source>
</evidence>
<comment type="caution">
    <text evidence="9">The sequence shown here is derived from an EMBL/GenBank/DDBJ whole genome shotgun (WGS) entry which is preliminary data.</text>
</comment>
<evidence type="ECO:0000256" key="7">
    <source>
        <dbReference type="SAM" id="MobiDB-lite"/>
    </source>
</evidence>
<evidence type="ECO:0000256" key="2">
    <source>
        <dbReference type="ARBA" id="ARBA00023015"/>
    </source>
</evidence>
<dbReference type="SMART" id="SM01043">
    <property type="entry name" value="BTAD"/>
    <property type="match status" value="1"/>
</dbReference>
<dbReference type="Proteomes" id="UP000294911">
    <property type="component" value="Unassembled WGS sequence"/>
</dbReference>
<dbReference type="PANTHER" id="PTHR35807:SF1">
    <property type="entry name" value="TRANSCRIPTIONAL REGULATOR REDD"/>
    <property type="match status" value="1"/>
</dbReference>
<dbReference type="GO" id="GO:0000160">
    <property type="term" value="P:phosphorelay signal transduction system"/>
    <property type="evidence" value="ECO:0007669"/>
    <property type="project" value="InterPro"/>
</dbReference>
<dbReference type="Pfam" id="PF00486">
    <property type="entry name" value="Trans_reg_C"/>
    <property type="match status" value="1"/>
</dbReference>
<evidence type="ECO:0000313" key="9">
    <source>
        <dbReference type="EMBL" id="TCP41618.1"/>
    </source>
</evidence>
<dbReference type="Pfam" id="PF03704">
    <property type="entry name" value="BTAD"/>
    <property type="match status" value="1"/>
</dbReference>
<evidence type="ECO:0000256" key="4">
    <source>
        <dbReference type="ARBA" id="ARBA00023163"/>
    </source>
</evidence>
<keyword evidence="4" id="KW-0804">Transcription</keyword>
<dbReference type="RefSeq" id="WP_243659305.1">
    <property type="nucleotide sequence ID" value="NZ_SLXQ01000025.1"/>
</dbReference>
<keyword evidence="5" id="KW-0802">TPR repeat</keyword>
<evidence type="ECO:0000259" key="8">
    <source>
        <dbReference type="PROSITE" id="PS51755"/>
    </source>
</evidence>
<dbReference type="SMART" id="SM00028">
    <property type="entry name" value="TPR"/>
    <property type="match status" value="4"/>
</dbReference>
<gene>
    <name evidence="9" type="ORF">EV191_1253</name>
</gene>
<dbReference type="PRINTS" id="PR00364">
    <property type="entry name" value="DISEASERSIST"/>
</dbReference>
<accession>A0A4R2Q1Y5</accession>
<dbReference type="SMART" id="SM00862">
    <property type="entry name" value="Trans_reg_C"/>
    <property type="match status" value="1"/>
</dbReference>
<dbReference type="Pfam" id="PF13424">
    <property type="entry name" value="TPR_12"/>
    <property type="match status" value="2"/>
</dbReference>
<evidence type="ECO:0000256" key="1">
    <source>
        <dbReference type="ARBA" id="ARBA00005820"/>
    </source>
</evidence>
<organism evidence="9 10">
    <name type="scientific">Tamaricihabitans halophyticus</name>
    <dbReference type="NCBI Taxonomy" id="1262583"/>
    <lineage>
        <taxon>Bacteria</taxon>
        <taxon>Bacillati</taxon>
        <taxon>Actinomycetota</taxon>
        <taxon>Actinomycetes</taxon>
        <taxon>Pseudonocardiales</taxon>
        <taxon>Pseudonocardiaceae</taxon>
        <taxon>Tamaricihabitans</taxon>
    </lineage>
</organism>
<dbReference type="InterPro" id="IPR051677">
    <property type="entry name" value="AfsR-DnrI-RedD_regulator"/>
</dbReference>
<dbReference type="CDD" id="cd15831">
    <property type="entry name" value="BTAD"/>
    <property type="match status" value="1"/>
</dbReference>
<feature type="repeat" description="TPR" evidence="5">
    <location>
        <begin position="834"/>
        <end position="867"/>
    </location>
</feature>
<dbReference type="InterPro" id="IPR011990">
    <property type="entry name" value="TPR-like_helical_dom_sf"/>
</dbReference>
<dbReference type="SUPFAM" id="SSF52540">
    <property type="entry name" value="P-loop containing nucleoside triphosphate hydrolases"/>
    <property type="match status" value="1"/>
</dbReference>
<dbReference type="SUPFAM" id="SSF46894">
    <property type="entry name" value="C-terminal effector domain of the bipartite response regulators"/>
    <property type="match status" value="1"/>
</dbReference>
<dbReference type="AlphaFoldDB" id="A0A4R2Q1Y5"/>
<dbReference type="GO" id="GO:0003677">
    <property type="term" value="F:DNA binding"/>
    <property type="evidence" value="ECO:0007669"/>
    <property type="project" value="UniProtKB-UniRule"/>
</dbReference>
<keyword evidence="3 6" id="KW-0238">DNA-binding</keyword>
<protein>
    <submittedName>
        <fullName evidence="9">DNA-binding SARP family transcriptional activator</fullName>
    </submittedName>
</protein>
<dbReference type="PANTHER" id="PTHR35807">
    <property type="entry name" value="TRANSCRIPTIONAL REGULATOR REDD-RELATED"/>
    <property type="match status" value="1"/>
</dbReference>
<feature type="region of interest" description="Disordered" evidence="7">
    <location>
        <begin position="908"/>
        <end position="927"/>
    </location>
</feature>
<dbReference type="InterPro" id="IPR019734">
    <property type="entry name" value="TPR_rpt"/>
</dbReference>
<dbReference type="InterPro" id="IPR027417">
    <property type="entry name" value="P-loop_NTPase"/>
</dbReference>
<dbReference type="InterPro" id="IPR005158">
    <property type="entry name" value="BTAD"/>
</dbReference>
<evidence type="ECO:0000256" key="5">
    <source>
        <dbReference type="PROSITE-ProRule" id="PRU00339"/>
    </source>
</evidence>
<dbReference type="PROSITE" id="PS50005">
    <property type="entry name" value="TPR"/>
    <property type="match status" value="1"/>
</dbReference>
<evidence type="ECO:0000256" key="3">
    <source>
        <dbReference type="ARBA" id="ARBA00023125"/>
    </source>
</evidence>
<dbReference type="Gene3D" id="1.10.8.430">
    <property type="entry name" value="Helical domain of apoptotic protease-activating factors"/>
    <property type="match status" value="1"/>
</dbReference>
<dbReference type="Gene3D" id="1.25.40.10">
    <property type="entry name" value="Tetratricopeptide repeat domain"/>
    <property type="match status" value="2"/>
</dbReference>
<dbReference type="InterPro" id="IPR001867">
    <property type="entry name" value="OmpR/PhoB-type_DNA-bd"/>
</dbReference>
<comment type="similarity">
    <text evidence="1">Belongs to the AfsR/DnrI/RedD regulatory family.</text>
</comment>
<dbReference type="Gene3D" id="3.40.50.300">
    <property type="entry name" value="P-loop containing nucleotide triphosphate hydrolases"/>
    <property type="match status" value="1"/>
</dbReference>
<sequence>MGSADPDNWEFDVLGPLAIRRNGRQVELAARMLRAVLVSLLLRPGEVVTAERLISHLWGAEAPPTARATLRNYVRRLRTALDSGLVQTAPEGYLLRVPHEAVDLHRFQRSIALAGRTSDPRAVKAHLTNALGLRRGPLFTGLDDLPIARDVGPAFEEQYLLAVENHAAASLSLGEHERILPALAEFTPRYPLRERLVALWMSALQRAGRRSEALEVYRRTRRQLVNELGVEPGEQLRQVHQQVLAEQDLTQGQQPLGQHVEGVRALAQLPTDIAEFTGRREELDGLRRLVADQRDGTATAVAVITGMAGVGKTRLAVHGAHSFLRDGEFTDAQLWLDLRGFDSDHEPVTPAEALERCLRFLGVPAAEIPTDEESRGALFRDRLAGKSALLLLDNAANEAQIRPLIPATPGCLVLVTSRRSLVGLTGAHVVRLSEFDREQAIGLLGTIAGEQIGQDPTVADRIAELCGDLPLAVALTGRRLRANPTWTARDLVEQLDNADRRLDRLSAGARSLRAVFDLSYLALPEQHRRLFRLLSLYPGKDFTADAASALAGIGFAEAETYLEDLADEHLLQHLTPGRYSFHDLIKPYARSSTHAEDDAEQRQEALERLFAHYIERAGAARGLLAPRLRSPIGDGTAPVYFTAHHEALAWCEAERDNLVASTRASADMGVPAAWQLPALLLSFYYLRSHWEDWRVTHRSALAAARSLADPHGEAVILRGLGVLHSDLQEFDESIRCHEQAQEIFTERADQHGMAWNLNNLGVVLVDLNRLDEADDTFQQALPLFRNCEDVYGEGICLNNLGDTQRRLNNPSRAAEHLAVAQELQRRQEDHNGLRYTLASLGDIHQDEGQYSEATGYYREAMDLSTRFGDHRATARIQSRLADALTCTGRAEDAAEAEKHRQAAAAAFEQLGDPQAGVARHTSATDEG</sequence>